<evidence type="ECO:0000256" key="5">
    <source>
        <dbReference type="ARBA" id="ARBA00022840"/>
    </source>
</evidence>
<dbReference type="EMBL" id="KY124271">
    <property type="protein sequence ID" value="AQX45023.1"/>
    <property type="molecule type" value="Genomic_DNA"/>
</dbReference>
<comment type="similarity">
    <text evidence="1">Belongs to the four-carbon acid sugar kinase family.</text>
</comment>
<dbReference type="Gene3D" id="3.40.980.20">
    <property type="entry name" value="Four-carbon acid sugar kinase, nucleotide binding domain"/>
    <property type="match status" value="1"/>
</dbReference>
<keyword evidence="5" id="KW-0067">ATP-binding</keyword>
<dbReference type="InterPro" id="IPR031475">
    <property type="entry name" value="NBD_C"/>
</dbReference>
<dbReference type="InterPro" id="IPR037051">
    <property type="entry name" value="4-carb_acid_sugar_kinase_N_sf"/>
</dbReference>
<feature type="domain" description="Four-carbon acid sugar kinase nucleotide binding" evidence="8">
    <location>
        <begin position="280"/>
        <end position="453"/>
    </location>
</feature>
<geneLocation type="plastid" evidence="9"/>
<dbReference type="GO" id="GO:0005524">
    <property type="term" value="F:ATP binding"/>
    <property type="evidence" value="ECO:0007669"/>
    <property type="project" value="UniProtKB-KW"/>
</dbReference>
<evidence type="ECO:0000313" key="10">
    <source>
        <dbReference type="EMBL" id="BBL86237.1"/>
    </source>
</evidence>
<evidence type="ECO:0008006" key="12">
    <source>
        <dbReference type="Google" id="ProtNLM"/>
    </source>
</evidence>
<keyword evidence="4" id="KW-0418">Kinase</keyword>
<evidence type="ECO:0000256" key="6">
    <source>
        <dbReference type="ARBA" id="ARBA00023277"/>
    </source>
</evidence>
<keyword evidence="2" id="KW-0808">Transferase</keyword>
<dbReference type="SUPFAM" id="SSF142764">
    <property type="entry name" value="YgbK-like"/>
    <property type="match status" value="1"/>
</dbReference>
<proteinExistence type="inferred from homology"/>
<keyword evidence="11" id="KW-1185">Reference proteome</keyword>
<dbReference type="Proteomes" id="UP000503178">
    <property type="component" value="Chromatophore Pltd"/>
</dbReference>
<reference evidence="10 11" key="2">
    <citation type="submission" date="2019-06" db="EMBL/GenBank/DDBJ databases">
        <title>A hidden player of endosymbiotic evolution: DNA virus triggered massive gene transfer.</title>
        <authorList>
            <person name="Matsuo M."/>
            <person name="Katahata A."/>
            <person name="Tachikawa M."/>
            <person name="Minakuchi Y."/>
            <person name="Noguchi H."/>
            <person name="Toyoda A."/>
            <person name="Fujiyama A."/>
            <person name="Suzuki Y."/>
            <person name="Satoh S."/>
            <person name="Nakayama T."/>
            <person name="Kamikawa R."/>
            <person name="Nomura M."/>
            <person name="Inagaki Y."/>
            <person name="Ishida K."/>
            <person name="Obokata J."/>
        </authorList>
    </citation>
    <scope>NUCLEOTIDE SEQUENCE [LARGE SCALE GENOMIC DNA]</scope>
    <source>
        <strain evidence="10 11">MYN1</strain>
    </source>
</reference>
<accession>A0A1S6YI83</accession>
<protein>
    <recommendedName>
        <fullName evidence="12">Four-carbon acid sugar kinase family protein</fullName>
    </recommendedName>
</protein>
<dbReference type="EMBL" id="LC490351">
    <property type="protein sequence ID" value="BBL86237.1"/>
    <property type="molecule type" value="Genomic_DNA"/>
</dbReference>
<evidence type="ECO:0000256" key="1">
    <source>
        <dbReference type="ARBA" id="ARBA00005715"/>
    </source>
</evidence>
<reference evidence="9" key="1">
    <citation type="journal article" date="2017" name="Protist">
        <title>Diversity of the Photosynthetic Paulinella Species, with the Description of Paulinella micropora sp. nov. and the Chromatophore Genome Sequence for strain KR01.</title>
        <authorList>
            <person name="Lhee D."/>
            <person name="Yang E.C."/>
            <person name="Kim J.I."/>
            <person name="Nakayama T."/>
            <person name="Zuccarello G."/>
            <person name="Andersen R.A."/>
            <person name="Yoon H.S."/>
        </authorList>
    </citation>
    <scope>NUCLEOTIDE SEQUENCE</scope>
    <source>
        <strain evidence="9">FK01</strain>
    </source>
</reference>
<evidence type="ECO:0000256" key="3">
    <source>
        <dbReference type="ARBA" id="ARBA00022741"/>
    </source>
</evidence>
<feature type="domain" description="Four-carbon acid sugar kinase N-terminal" evidence="7">
    <location>
        <begin position="6"/>
        <end position="251"/>
    </location>
</feature>
<dbReference type="Pfam" id="PF17042">
    <property type="entry name" value="NBD_C"/>
    <property type="match status" value="1"/>
</dbReference>
<evidence type="ECO:0000259" key="8">
    <source>
        <dbReference type="Pfam" id="PF17042"/>
    </source>
</evidence>
<keyword evidence="3" id="KW-0547">Nucleotide-binding</keyword>
<keyword evidence="6" id="KW-0119">Carbohydrate metabolism</keyword>
<dbReference type="Pfam" id="PF07005">
    <property type="entry name" value="SBD_N"/>
    <property type="match status" value="1"/>
</dbReference>
<evidence type="ECO:0000256" key="2">
    <source>
        <dbReference type="ARBA" id="ARBA00022679"/>
    </source>
</evidence>
<dbReference type="InterPro" id="IPR042213">
    <property type="entry name" value="NBD_C_sf"/>
</dbReference>
<evidence type="ECO:0000259" key="7">
    <source>
        <dbReference type="Pfam" id="PF07005"/>
    </source>
</evidence>
<dbReference type="AlphaFoldDB" id="A0A1S6YI83"/>
<evidence type="ECO:0000256" key="4">
    <source>
        <dbReference type="ARBA" id="ARBA00022777"/>
    </source>
</evidence>
<dbReference type="Gene3D" id="3.40.50.10840">
    <property type="entry name" value="Putative sugar-binding, N-terminal domain"/>
    <property type="match status" value="1"/>
</dbReference>
<dbReference type="GO" id="GO:0016301">
    <property type="term" value="F:kinase activity"/>
    <property type="evidence" value="ECO:0007669"/>
    <property type="project" value="UniProtKB-KW"/>
</dbReference>
<dbReference type="InterPro" id="IPR010737">
    <property type="entry name" value="4-carb_acid_sugar_kinase_N"/>
</dbReference>
<evidence type="ECO:0000313" key="9">
    <source>
        <dbReference type="EMBL" id="AQX45023.1"/>
    </source>
</evidence>
<sequence length="466" mass="51728">MVNIKILIIDDDPTGSQTVNSCPLLLSWSQSSLRANLRNESPLLFVLANTRAMSANDAKVVMKDICQSLKKALCSEAIENWLVVSRSDSTLRGHFPLETDIITAELGCFQATFLIPCFLEGNRKTIDAVHTLNGVPVHKTQFAYDHYFSFSTSFLPRFISQKSNSELEESNVVQINSNFLNKAIINKKTYQILEQQIRALSGNVFVTVDAQNSKQLKIFSKAINKVCFGKSRNQISKKFLFRSAASFITELVDLPPQPLDSKQLPSLRRRNSFGDPLPGLVTVGSYVPLADLQLETLLADPLCIGVELPVTELVDAFRDSVTMQTIVQLEQELFQKLQDIITSGKTPVLFTSRGELNFPSSEERLVLGRKIAKFMARLVAACAPQLGYVISKGGITSQFLLIEGLNLSWVHLDGQLLPGLSLVRQLHSLWTPPAFRGLPILTFPGNLGSSATLKEVWDLMENRSTI</sequence>
<gene>
    <name evidence="10" type="primary">MYN1_Chr_420</name>
    <name evidence="9" type="ORF">PFK_472</name>
    <name evidence="10" type="ORF">PMYN1_Chma428</name>
</gene>
<keyword evidence="9" id="KW-0934">Plastid</keyword>
<name>A0A1S6YI83_9EUKA</name>
<evidence type="ECO:0000313" key="11">
    <source>
        <dbReference type="Proteomes" id="UP000503178"/>
    </source>
</evidence>
<organism evidence="9">
    <name type="scientific">Paulinella micropora</name>
    <dbReference type="NCBI Taxonomy" id="1928728"/>
    <lineage>
        <taxon>Eukaryota</taxon>
        <taxon>Sar</taxon>
        <taxon>Rhizaria</taxon>
        <taxon>Cercozoa</taxon>
        <taxon>Imbricatea</taxon>
        <taxon>Silicofilosea</taxon>
        <taxon>Euglyphida</taxon>
        <taxon>Paulinellidae</taxon>
        <taxon>Paulinella</taxon>
    </lineage>
</organism>